<dbReference type="PROSITE" id="PS00720">
    <property type="entry name" value="RASGEF"/>
    <property type="match status" value="1"/>
</dbReference>
<dbReference type="InterPro" id="IPR000651">
    <property type="entry name" value="Ras-like_Gua-exchang_fac_N"/>
</dbReference>
<accession>A0A1E4RZR1</accession>
<dbReference type="Pfam" id="PF00617">
    <property type="entry name" value="RasGEF"/>
    <property type="match status" value="1"/>
</dbReference>
<dbReference type="EMBL" id="KV453933">
    <property type="protein sequence ID" value="ODV72726.1"/>
    <property type="molecule type" value="Genomic_DNA"/>
</dbReference>
<dbReference type="SMART" id="SM00147">
    <property type="entry name" value="RasGEF"/>
    <property type="match status" value="1"/>
</dbReference>
<dbReference type="PANTHER" id="PTHR23113:SF363">
    <property type="entry name" value="PROTEIN SON OF SEVENLESS"/>
    <property type="match status" value="1"/>
</dbReference>
<accession>A0A0H5C2S6</accession>
<evidence type="ECO:0000259" key="5">
    <source>
        <dbReference type="PROSITE" id="PS50212"/>
    </source>
</evidence>
<feature type="domain" description="Ras-GEF" evidence="4">
    <location>
        <begin position="914"/>
        <end position="1154"/>
    </location>
</feature>
<dbReference type="OMA" id="PFILMYD"/>
<dbReference type="InterPro" id="IPR001895">
    <property type="entry name" value="RASGEF_cat_dom"/>
</dbReference>
<organism evidence="6 8">
    <name type="scientific">Cyberlindnera jadinii (strain ATCC 18201 / CBS 1600 / BCRC 20928 / JCM 3617 / NBRC 0987 / NRRL Y-1542)</name>
    <name type="common">Torula yeast</name>
    <name type="synonym">Candida utilis</name>
    <dbReference type="NCBI Taxonomy" id="983966"/>
    <lineage>
        <taxon>Eukaryota</taxon>
        <taxon>Fungi</taxon>
        <taxon>Dikarya</taxon>
        <taxon>Ascomycota</taxon>
        <taxon>Saccharomycotina</taxon>
        <taxon>Saccharomycetes</taxon>
        <taxon>Phaffomycetales</taxon>
        <taxon>Phaffomycetaceae</taxon>
        <taxon>Cyberlindnera</taxon>
    </lineage>
</organism>
<dbReference type="GO" id="GO:0005085">
    <property type="term" value="F:guanyl-nucleotide exchange factor activity"/>
    <property type="evidence" value="ECO:0007669"/>
    <property type="project" value="UniProtKB-KW"/>
</dbReference>
<dbReference type="GO" id="GO:0005886">
    <property type="term" value="C:plasma membrane"/>
    <property type="evidence" value="ECO:0007669"/>
    <property type="project" value="TreeGrafter"/>
</dbReference>
<keyword evidence="1 2" id="KW-0344">Guanine-nucleotide releasing factor</keyword>
<dbReference type="GO" id="GO:0007265">
    <property type="term" value="P:Ras protein signal transduction"/>
    <property type="evidence" value="ECO:0007669"/>
    <property type="project" value="TreeGrafter"/>
</dbReference>
<dbReference type="Pfam" id="PF00618">
    <property type="entry name" value="RasGEF_N"/>
    <property type="match status" value="1"/>
</dbReference>
<reference evidence="8" key="2">
    <citation type="journal article" date="2015" name="J. Biotechnol.">
        <title>The structure of the Cyberlindnera jadinii genome and its relation to Candida utilis analyzed by the occurrence of single nucleotide polymorphisms.</title>
        <authorList>
            <person name="Rupp O."/>
            <person name="Brinkrolf K."/>
            <person name="Buerth C."/>
            <person name="Kunigo M."/>
            <person name="Schneider J."/>
            <person name="Jaenicke S."/>
            <person name="Goesmann A."/>
            <person name="Puehler A."/>
            <person name="Jaeger K.-E."/>
            <person name="Ernst J.F."/>
        </authorList>
    </citation>
    <scope>NUCLEOTIDE SEQUENCE [LARGE SCALE GENOMIC DNA]</scope>
    <source>
        <strain evidence="8">ATCC 18201 / CBS 1600 / BCRC 20928 / JCM 3617 / NBRC 0987 / NRRL Y-1542</strain>
    </source>
</reference>
<feature type="region of interest" description="Disordered" evidence="3">
    <location>
        <begin position="629"/>
        <end position="662"/>
    </location>
</feature>
<dbReference type="Proteomes" id="UP000038830">
    <property type="component" value="Unassembled WGS sequence"/>
</dbReference>
<dbReference type="PANTHER" id="PTHR23113">
    <property type="entry name" value="GUANINE NUCLEOTIDE EXCHANGE FACTOR"/>
    <property type="match status" value="1"/>
</dbReference>
<feature type="domain" description="N-terminal Ras-GEF" evidence="5">
    <location>
        <begin position="36"/>
        <end position="168"/>
    </location>
</feature>
<evidence type="ECO:0000256" key="2">
    <source>
        <dbReference type="PROSITE-ProRule" id="PRU00168"/>
    </source>
</evidence>
<keyword evidence="9" id="KW-1185">Reference proteome</keyword>
<name>A0A0H5C2S6_CYBJN</name>
<evidence type="ECO:0000256" key="1">
    <source>
        <dbReference type="ARBA" id="ARBA00022658"/>
    </source>
</evidence>
<evidence type="ECO:0000313" key="9">
    <source>
        <dbReference type="Proteomes" id="UP000094389"/>
    </source>
</evidence>
<dbReference type="EMBL" id="CDQK01000003">
    <property type="protein sequence ID" value="CEP22250.1"/>
    <property type="molecule type" value="Genomic_DNA"/>
</dbReference>
<dbReference type="PROSITE" id="PS50212">
    <property type="entry name" value="RASGEF_NTER"/>
    <property type="match status" value="1"/>
</dbReference>
<evidence type="ECO:0000313" key="6">
    <source>
        <dbReference type="EMBL" id="CEP22250.1"/>
    </source>
</evidence>
<dbReference type="AlphaFoldDB" id="A0A0H5C2S6"/>
<evidence type="ECO:0000259" key="4">
    <source>
        <dbReference type="PROSITE" id="PS50009"/>
    </source>
</evidence>
<evidence type="ECO:0000256" key="3">
    <source>
        <dbReference type="SAM" id="MobiDB-lite"/>
    </source>
</evidence>
<protein>
    <submittedName>
        <fullName evidence="7">Ras GEF</fullName>
    </submittedName>
</protein>
<dbReference type="CDD" id="cd00155">
    <property type="entry name" value="RasGEF"/>
    <property type="match status" value="1"/>
</dbReference>
<sequence length="1158" mass="131624">MTDILDYNIDSLTPSVFDSRQSIIAPLPGEQVVTEVDTTGNYLDVITLISLLTSSKAIDYQLITDFFLTYRSFISQDSLLKLLILRLKWCLQYIDDDSHELKQNIGKLTLVRTFVVIRHWLLNYFTDDFISSKQLRLSFITEINALHHEELFVQRVISNLKKNWITCCNQCWEEDVRPDNYYTFTLKVGPQLFSNKNLSVYALNNRDDPLTRNSMMLSLYDEKTVHNLPIPPLKSGNRRGPRLPLNPKNSIMRLSIMGDTENVTKSAPPSDRDKLYVPLNVSPNTEKTVLDGHTKFPQDASISKVIPPTPVKKMELQIALPPPNKPQPTGLRSLIDSWIKTFSFRGNDASNSVVKPQAEKFMASVVSVAKTNNKDLDKLVEGKFDILSARTIDELDYLVNYYNRLMDESDLRGDIIDADFSFDTSSTKEKVSNIDNLNIYKTISNISRTVLTLQKHQRDVISENSIQSIHSDVIPEVKDKFSFESYSIKGNENDRFEFENDQEGTKERFGLEEQELSIGTVLSESTPQLDDHNEDVEQHPKHILSCDIEKQGSGNGSIVRPKSDGALMMKPKSNSTVRKYHSDQIDNIIKELLEFDFNLEESDDEVEEKDWASEVESFVSTYENIDVGEESDQAPGSLEQNSSEFVDDEPSTPPSSQVGLISSTPQISPIKSLHENHSDFKSSSSFQFEHAQSNDMNLNRMPSFTKISDCSISSVPHDDHLSYLSKRSARTQESTNSIFSSKANLLNVTVKTTTNPNHEESHTSPNKEYEQFNQVSVDFVDSTVDSGDVDAVFAMNGVDSNVMAELAAISDDSYHDDPVRTTLMKLEGAYTKKKNQSSPLSTPIKTQKNEYLDSITQKRRTRLYSFTPVKKKQVDYTSSSSKILLDLLLCHKITSDILQVQNAEQHACFILNYDSKTIAEQLTLIEKDTLLQIDWKELVDLTWESEKLQPTNSWLALLVQNEDLEGVDLCSSRFNLTVNWIISEILLTKNIFIQKLTIQRFIHIAQHCKAIQNFSTLMQIVLALVSAKVMSLKDTWRMIEPGDILIFKSLEALCSPSKNFMSLRLMLNNIKPSLGCVPFIGLYLSDLYFNNKEKRTTKGNMINFGKFRMTAKIVCSLIQSIHWSMLYELKCDEEVLSKCLYIKALSEDEMAECVTQTD</sequence>
<reference evidence="6" key="1">
    <citation type="submission" date="2014-12" db="EMBL/GenBank/DDBJ databases">
        <authorList>
            <person name="Jaenicke S."/>
        </authorList>
    </citation>
    <scope>NUCLEOTIDE SEQUENCE [LARGE SCALE GENOMIC DNA]</scope>
    <source>
        <strain evidence="6">CBS1600</strain>
    </source>
</reference>
<dbReference type="Gene3D" id="1.10.840.10">
    <property type="entry name" value="Ras guanine-nucleotide exchange factors catalytic domain"/>
    <property type="match status" value="1"/>
</dbReference>
<dbReference type="Gene3D" id="1.20.870.10">
    <property type="entry name" value="Son of sevenless (SoS) protein Chain: S domain 1"/>
    <property type="match status" value="1"/>
</dbReference>
<dbReference type="InterPro" id="IPR036964">
    <property type="entry name" value="RASGEF_cat_dom_sf"/>
</dbReference>
<dbReference type="PROSITE" id="PS50009">
    <property type="entry name" value="RASGEF_CAT"/>
    <property type="match status" value="1"/>
</dbReference>
<dbReference type="SUPFAM" id="SSF48366">
    <property type="entry name" value="Ras GEF"/>
    <property type="match status" value="1"/>
</dbReference>
<dbReference type="InterPro" id="IPR019804">
    <property type="entry name" value="Ras_G-nucl-exch_fac_CS"/>
</dbReference>
<dbReference type="STRING" id="983966.A0A0H5C2S6"/>
<dbReference type="InterPro" id="IPR008937">
    <property type="entry name" value="Ras-like_GEF"/>
</dbReference>
<evidence type="ECO:0000313" key="8">
    <source>
        <dbReference type="Proteomes" id="UP000038830"/>
    </source>
</evidence>
<proteinExistence type="predicted"/>
<dbReference type="CDD" id="cd06224">
    <property type="entry name" value="REM"/>
    <property type="match status" value="1"/>
</dbReference>
<dbReference type="InterPro" id="IPR023578">
    <property type="entry name" value="Ras_GEF_dom_sf"/>
</dbReference>
<dbReference type="OrthoDB" id="10254377at2759"/>
<feature type="region of interest" description="Disordered" evidence="3">
    <location>
        <begin position="550"/>
        <end position="575"/>
    </location>
</feature>
<evidence type="ECO:0000313" key="7">
    <source>
        <dbReference type="EMBL" id="ODV72726.1"/>
    </source>
</evidence>
<reference evidence="7 9" key="3">
    <citation type="journal article" date="2016" name="Proc. Natl. Acad. Sci. U.S.A.">
        <title>Comparative genomics of biotechnologically important yeasts.</title>
        <authorList>
            <person name="Riley R."/>
            <person name="Haridas S."/>
            <person name="Wolfe K.H."/>
            <person name="Lopes M.R."/>
            <person name="Hittinger C.T."/>
            <person name="Goeker M."/>
            <person name="Salamov A.A."/>
            <person name="Wisecaver J.H."/>
            <person name="Long T.M."/>
            <person name="Calvey C.H."/>
            <person name="Aerts A.L."/>
            <person name="Barry K.W."/>
            <person name="Choi C."/>
            <person name="Clum A."/>
            <person name="Coughlan A.Y."/>
            <person name="Deshpande S."/>
            <person name="Douglass A.P."/>
            <person name="Hanson S.J."/>
            <person name="Klenk H.-P."/>
            <person name="LaButti K.M."/>
            <person name="Lapidus A."/>
            <person name="Lindquist E.A."/>
            <person name="Lipzen A.M."/>
            <person name="Meier-Kolthoff J.P."/>
            <person name="Ohm R.A."/>
            <person name="Otillar R.P."/>
            <person name="Pangilinan J.L."/>
            <person name="Peng Y."/>
            <person name="Rokas A."/>
            <person name="Rosa C.A."/>
            <person name="Scheuner C."/>
            <person name="Sibirny A.A."/>
            <person name="Slot J.C."/>
            <person name="Stielow J.B."/>
            <person name="Sun H."/>
            <person name="Kurtzman C.P."/>
            <person name="Blackwell M."/>
            <person name="Grigoriev I.V."/>
            <person name="Jeffries T.W."/>
        </authorList>
    </citation>
    <scope>NUCLEOTIDE SEQUENCE [LARGE SCALE GENOMIC DNA]</scope>
    <source>
        <strain evidence="9">ATCC 18201 / CBS 1600 / BCRC 20928 / JCM 3617 / NBRC 0987 / NRRL Y-1542</strain>
        <strain evidence="7">NRRL Y-1542</strain>
    </source>
</reference>
<dbReference type="Proteomes" id="UP000094389">
    <property type="component" value="Unassembled WGS sequence"/>
</dbReference>
<gene>
    <name evidence="6" type="ORF">BN1211_2542</name>
    <name evidence="7" type="ORF">CYBJADRAFT_168268</name>
</gene>